<dbReference type="EMBL" id="CZPZ01000012">
    <property type="protein sequence ID" value="CUS35372.1"/>
    <property type="molecule type" value="Genomic_DNA"/>
</dbReference>
<organism evidence="2 3">
    <name type="scientific">Candidatus Nitrospira nitrificans</name>
    <dbReference type="NCBI Taxonomy" id="1742973"/>
    <lineage>
        <taxon>Bacteria</taxon>
        <taxon>Pseudomonadati</taxon>
        <taxon>Nitrospirota</taxon>
        <taxon>Nitrospiria</taxon>
        <taxon>Nitrospirales</taxon>
        <taxon>Nitrospiraceae</taxon>
        <taxon>Nitrospira</taxon>
    </lineage>
</organism>
<sequence length="89" mass="9664">MVQSLEDETNTGFHVKHTRPAPLTDGNAGARGFECIACSDSNPELLIVETFTDSSATVVAHQRPQFAGRIQVEQVVTPPLGWFCITSCM</sequence>
<feature type="region of interest" description="Disordered" evidence="1">
    <location>
        <begin position="1"/>
        <end position="21"/>
    </location>
</feature>
<dbReference type="STRING" id="1742973.COMA2_20236"/>
<gene>
    <name evidence="2" type="ORF">COMA2_20236</name>
</gene>
<evidence type="ECO:0008006" key="4">
    <source>
        <dbReference type="Google" id="ProtNLM"/>
    </source>
</evidence>
<name>A0A0S4LCD0_9BACT</name>
<evidence type="ECO:0000256" key="1">
    <source>
        <dbReference type="SAM" id="MobiDB-lite"/>
    </source>
</evidence>
<proteinExistence type="predicted"/>
<evidence type="ECO:0000313" key="2">
    <source>
        <dbReference type="EMBL" id="CUS35372.1"/>
    </source>
</evidence>
<reference evidence="3" key="1">
    <citation type="submission" date="2015-10" db="EMBL/GenBank/DDBJ databases">
        <authorList>
            <person name="Luecker S."/>
            <person name="Luecker S."/>
        </authorList>
    </citation>
    <scope>NUCLEOTIDE SEQUENCE [LARGE SCALE GENOMIC DNA]</scope>
</reference>
<protein>
    <recommendedName>
        <fullName evidence="4">ABM domain-containing protein</fullName>
    </recommendedName>
</protein>
<dbReference type="AlphaFoldDB" id="A0A0S4LCD0"/>
<dbReference type="Proteomes" id="UP000198736">
    <property type="component" value="Unassembled WGS sequence"/>
</dbReference>
<accession>A0A0S4LCD0</accession>
<keyword evidence="3" id="KW-1185">Reference proteome</keyword>
<evidence type="ECO:0000313" key="3">
    <source>
        <dbReference type="Proteomes" id="UP000198736"/>
    </source>
</evidence>